<accession>A0A9J6H0R6</accession>
<name>A0A9J6H0R6_HAELO</name>
<organism evidence="1 2">
    <name type="scientific">Haemaphysalis longicornis</name>
    <name type="common">Bush tick</name>
    <dbReference type="NCBI Taxonomy" id="44386"/>
    <lineage>
        <taxon>Eukaryota</taxon>
        <taxon>Metazoa</taxon>
        <taxon>Ecdysozoa</taxon>
        <taxon>Arthropoda</taxon>
        <taxon>Chelicerata</taxon>
        <taxon>Arachnida</taxon>
        <taxon>Acari</taxon>
        <taxon>Parasitiformes</taxon>
        <taxon>Ixodida</taxon>
        <taxon>Ixodoidea</taxon>
        <taxon>Ixodidae</taxon>
        <taxon>Haemaphysalinae</taxon>
        <taxon>Haemaphysalis</taxon>
    </lineage>
</organism>
<evidence type="ECO:0000313" key="1">
    <source>
        <dbReference type="EMBL" id="KAH9384287.1"/>
    </source>
</evidence>
<dbReference type="AlphaFoldDB" id="A0A9J6H0R6"/>
<sequence>MRATAPYTSIKTTDCRQFDSESDEHLEWLETTFIEYLSTMEPQCLAKNFLTKEAYQRLVMTTHPNAECVRYL</sequence>
<evidence type="ECO:0000313" key="2">
    <source>
        <dbReference type="Proteomes" id="UP000821853"/>
    </source>
</evidence>
<dbReference type="VEuPathDB" id="VectorBase:HLOH_061655"/>
<dbReference type="EMBL" id="JABSTR010002014">
    <property type="protein sequence ID" value="KAH9384287.1"/>
    <property type="molecule type" value="Genomic_DNA"/>
</dbReference>
<protein>
    <submittedName>
        <fullName evidence="1">Uncharacterized protein</fullName>
    </submittedName>
</protein>
<proteinExistence type="predicted"/>
<comment type="caution">
    <text evidence="1">The sequence shown here is derived from an EMBL/GenBank/DDBJ whole genome shotgun (WGS) entry which is preliminary data.</text>
</comment>
<dbReference type="OrthoDB" id="7698710at2759"/>
<keyword evidence="2" id="KW-1185">Reference proteome</keyword>
<dbReference type="Proteomes" id="UP000821853">
    <property type="component" value="Unassembled WGS sequence"/>
</dbReference>
<gene>
    <name evidence="1" type="ORF">HPB48_026280</name>
</gene>
<reference evidence="1 2" key="1">
    <citation type="journal article" date="2020" name="Cell">
        <title>Large-Scale Comparative Analyses of Tick Genomes Elucidate Their Genetic Diversity and Vector Capacities.</title>
        <authorList>
            <consortium name="Tick Genome and Microbiome Consortium (TIGMIC)"/>
            <person name="Jia N."/>
            <person name="Wang J."/>
            <person name="Shi W."/>
            <person name="Du L."/>
            <person name="Sun Y."/>
            <person name="Zhan W."/>
            <person name="Jiang J.F."/>
            <person name="Wang Q."/>
            <person name="Zhang B."/>
            <person name="Ji P."/>
            <person name="Bell-Sakyi L."/>
            <person name="Cui X.M."/>
            <person name="Yuan T.T."/>
            <person name="Jiang B.G."/>
            <person name="Yang W.F."/>
            <person name="Lam T.T."/>
            <person name="Chang Q.C."/>
            <person name="Ding S.J."/>
            <person name="Wang X.J."/>
            <person name="Zhu J.G."/>
            <person name="Ruan X.D."/>
            <person name="Zhao L."/>
            <person name="Wei J.T."/>
            <person name="Ye R.Z."/>
            <person name="Que T.C."/>
            <person name="Du C.H."/>
            <person name="Zhou Y.H."/>
            <person name="Cheng J.X."/>
            <person name="Dai P.F."/>
            <person name="Guo W.B."/>
            <person name="Han X.H."/>
            <person name="Huang E.J."/>
            <person name="Li L.F."/>
            <person name="Wei W."/>
            <person name="Gao Y.C."/>
            <person name="Liu J.Z."/>
            <person name="Shao H.Z."/>
            <person name="Wang X."/>
            <person name="Wang C.C."/>
            <person name="Yang T.C."/>
            <person name="Huo Q.B."/>
            <person name="Li W."/>
            <person name="Chen H.Y."/>
            <person name="Chen S.E."/>
            <person name="Zhou L.G."/>
            <person name="Ni X.B."/>
            <person name="Tian J.H."/>
            <person name="Sheng Y."/>
            <person name="Liu T."/>
            <person name="Pan Y.S."/>
            <person name="Xia L.Y."/>
            <person name="Li J."/>
            <person name="Zhao F."/>
            <person name="Cao W.C."/>
        </authorList>
    </citation>
    <scope>NUCLEOTIDE SEQUENCE [LARGE SCALE GENOMIC DNA]</scope>
    <source>
        <strain evidence="1">HaeL-2018</strain>
    </source>
</reference>